<organism evidence="1">
    <name type="scientific">Amphimedon queenslandica</name>
    <name type="common">Sponge</name>
    <dbReference type="NCBI Taxonomy" id="400682"/>
    <lineage>
        <taxon>Eukaryota</taxon>
        <taxon>Metazoa</taxon>
        <taxon>Porifera</taxon>
        <taxon>Demospongiae</taxon>
        <taxon>Heteroscleromorpha</taxon>
        <taxon>Haplosclerida</taxon>
        <taxon>Niphatidae</taxon>
        <taxon>Amphimedon</taxon>
    </lineage>
</organism>
<protein>
    <submittedName>
        <fullName evidence="1">Uncharacterized protein</fullName>
    </submittedName>
</protein>
<evidence type="ECO:0000313" key="1">
    <source>
        <dbReference type="EnsemblMetazoa" id="Aqu2.1.42462_001"/>
    </source>
</evidence>
<reference evidence="1" key="1">
    <citation type="submission" date="2017-05" db="UniProtKB">
        <authorList>
            <consortium name="EnsemblMetazoa"/>
        </authorList>
    </citation>
    <scope>IDENTIFICATION</scope>
</reference>
<proteinExistence type="predicted"/>
<dbReference type="InParanoid" id="A0A1X7VQV7"/>
<dbReference type="AlphaFoldDB" id="A0A1X7VQV7"/>
<accession>A0A1X7VQV7</accession>
<name>A0A1X7VQV7_AMPQE</name>
<sequence>MKKHFQRWYVAEVQKQMQNNVDVSDLKVEMPTTLLKNASANWIISTWSSL</sequence>
<dbReference type="EnsemblMetazoa" id="Aqu2.1.42462_001">
    <property type="protein sequence ID" value="Aqu2.1.42462_001"/>
    <property type="gene ID" value="Aqu2.1.42462"/>
</dbReference>